<protein>
    <submittedName>
        <fullName evidence="2">Uncharacterized protein</fullName>
    </submittedName>
</protein>
<evidence type="ECO:0000313" key="3">
    <source>
        <dbReference type="Proteomes" id="UP000666915"/>
    </source>
</evidence>
<proteinExistence type="predicted"/>
<accession>A0ABS3QWK3</accession>
<organism evidence="2 3">
    <name type="scientific">Actinomadura nitritigenes</name>
    <dbReference type="NCBI Taxonomy" id="134602"/>
    <lineage>
        <taxon>Bacteria</taxon>
        <taxon>Bacillati</taxon>
        <taxon>Actinomycetota</taxon>
        <taxon>Actinomycetes</taxon>
        <taxon>Streptosporangiales</taxon>
        <taxon>Thermomonosporaceae</taxon>
        <taxon>Actinomadura</taxon>
    </lineage>
</organism>
<dbReference type="RefSeq" id="WP_208266330.1">
    <property type="nucleotide sequence ID" value="NZ_BAAAGM010000018.1"/>
</dbReference>
<evidence type="ECO:0000313" key="2">
    <source>
        <dbReference type="EMBL" id="MBO2437992.1"/>
    </source>
</evidence>
<evidence type="ECO:0000256" key="1">
    <source>
        <dbReference type="SAM" id="MobiDB-lite"/>
    </source>
</evidence>
<reference evidence="2 3" key="1">
    <citation type="submission" date="2021-03" db="EMBL/GenBank/DDBJ databases">
        <authorList>
            <person name="Kanchanasin P."/>
            <person name="Saeng-In P."/>
            <person name="Phongsopitanun W."/>
            <person name="Yuki M."/>
            <person name="Kudo T."/>
            <person name="Ohkuma M."/>
            <person name="Tanasupawat S."/>
        </authorList>
    </citation>
    <scope>NUCLEOTIDE SEQUENCE [LARGE SCALE GENOMIC DNA]</scope>
    <source>
        <strain evidence="2 3">L46</strain>
    </source>
</reference>
<name>A0ABS3QWK3_9ACTN</name>
<sequence length="256" mass="28218">MPLFGRRKAARTGTAAPPEPGPQCLRLDSGRRFRSGLALDDALRSLTATVESYGERPYEHTPLVFQPGFVWLGPDEPPARVVGFHDTEDDFVFGAFWKTPAGTESGLFPLGAGPDRLNRMPLAGMWKRRDPSLASIGTLPPGLVGLTAPRLSPTYLEDIVRTAGFQPSEENLAVLHEHVRSLFLIRASQFIGMQQRAAAERFVSTHEDAPAQQILDGLASALPVVTPFIQALPERVHGLLLDSVDETRNPWRRMHR</sequence>
<keyword evidence="3" id="KW-1185">Reference proteome</keyword>
<dbReference type="EMBL" id="JAGEOK010000006">
    <property type="protein sequence ID" value="MBO2437992.1"/>
    <property type="molecule type" value="Genomic_DNA"/>
</dbReference>
<comment type="caution">
    <text evidence="2">The sequence shown here is derived from an EMBL/GenBank/DDBJ whole genome shotgun (WGS) entry which is preliminary data.</text>
</comment>
<feature type="region of interest" description="Disordered" evidence="1">
    <location>
        <begin position="1"/>
        <end position="27"/>
    </location>
</feature>
<gene>
    <name evidence="2" type="ORF">J4557_10720</name>
</gene>
<feature type="compositionally biased region" description="Basic residues" evidence="1">
    <location>
        <begin position="1"/>
        <end position="10"/>
    </location>
</feature>
<dbReference type="Proteomes" id="UP000666915">
    <property type="component" value="Unassembled WGS sequence"/>
</dbReference>